<evidence type="ECO:0000313" key="16">
    <source>
        <dbReference type="Proteomes" id="UP000887540"/>
    </source>
</evidence>
<proteinExistence type="predicted"/>
<keyword evidence="6" id="KW-0479">Metal-binding</keyword>
<dbReference type="PANTHER" id="PTHR45792">
    <property type="entry name" value="DIACYLGLYCEROL LIPASE HOMOLOG-RELATED"/>
    <property type="match status" value="1"/>
</dbReference>
<dbReference type="PANTHER" id="PTHR45792:SF2">
    <property type="entry name" value="DIACYLGLYCEROL LIPASE-BETA"/>
    <property type="match status" value="1"/>
</dbReference>
<keyword evidence="9" id="KW-0442">Lipid degradation</keyword>
<dbReference type="GO" id="GO:0019369">
    <property type="term" value="P:arachidonate metabolic process"/>
    <property type="evidence" value="ECO:0007669"/>
    <property type="project" value="TreeGrafter"/>
</dbReference>
<keyword evidence="3" id="KW-1003">Cell membrane</keyword>
<feature type="domain" description="Fungal lipase-type" evidence="15">
    <location>
        <begin position="201"/>
        <end position="329"/>
    </location>
</feature>
<dbReference type="GO" id="GO:0022008">
    <property type="term" value="P:neurogenesis"/>
    <property type="evidence" value="ECO:0007669"/>
    <property type="project" value="TreeGrafter"/>
</dbReference>
<dbReference type="GO" id="GO:0005886">
    <property type="term" value="C:plasma membrane"/>
    <property type="evidence" value="ECO:0007669"/>
    <property type="project" value="UniProtKB-SubCell"/>
</dbReference>
<dbReference type="InterPro" id="IPR002921">
    <property type="entry name" value="Fungal_lipase-type"/>
</dbReference>
<comment type="cofactor">
    <cofactor evidence="1">
        <name>Ca(2+)</name>
        <dbReference type="ChEBI" id="CHEBI:29108"/>
    </cofactor>
</comment>
<dbReference type="GO" id="GO:0004806">
    <property type="term" value="F:triacylglycerol lipase activity"/>
    <property type="evidence" value="ECO:0007669"/>
    <property type="project" value="TreeGrafter"/>
</dbReference>
<evidence type="ECO:0000256" key="13">
    <source>
        <dbReference type="ARBA" id="ARBA00024531"/>
    </source>
</evidence>
<dbReference type="WBParaSite" id="ACRNAN_Path_86.g315.t1">
    <property type="protein sequence ID" value="ACRNAN_Path_86.g315.t1"/>
    <property type="gene ID" value="ACRNAN_Path_86.g315"/>
</dbReference>
<keyword evidence="5" id="KW-0812">Transmembrane</keyword>
<organism evidence="16 17">
    <name type="scientific">Acrobeloides nanus</name>
    <dbReference type="NCBI Taxonomy" id="290746"/>
    <lineage>
        <taxon>Eukaryota</taxon>
        <taxon>Metazoa</taxon>
        <taxon>Ecdysozoa</taxon>
        <taxon>Nematoda</taxon>
        <taxon>Chromadorea</taxon>
        <taxon>Rhabditida</taxon>
        <taxon>Tylenchina</taxon>
        <taxon>Cephalobomorpha</taxon>
        <taxon>Cephaloboidea</taxon>
        <taxon>Cephalobidae</taxon>
        <taxon>Acrobeloides</taxon>
    </lineage>
</organism>
<dbReference type="AlphaFoldDB" id="A0A914CCH7"/>
<protein>
    <recommendedName>
        <fullName evidence="14">sn-1-specific diacylglycerol lipase</fullName>
        <ecNumber evidence="14">3.1.1.116</ecNumber>
    </recommendedName>
</protein>
<evidence type="ECO:0000256" key="6">
    <source>
        <dbReference type="ARBA" id="ARBA00022723"/>
    </source>
</evidence>
<dbReference type="CDD" id="cd00519">
    <property type="entry name" value="Lipase_3"/>
    <property type="match status" value="1"/>
</dbReference>
<evidence type="ECO:0000256" key="7">
    <source>
        <dbReference type="ARBA" id="ARBA00022801"/>
    </source>
</evidence>
<evidence type="ECO:0000256" key="8">
    <source>
        <dbReference type="ARBA" id="ARBA00022837"/>
    </source>
</evidence>
<dbReference type="InterPro" id="IPR029058">
    <property type="entry name" value="AB_hydrolase_fold"/>
</dbReference>
<dbReference type="Gene3D" id="3.40.50.1820">
    <property type="entry name" value="alpha/beta hydrolase"/>
    <property type="match status" value="1"/>
</dbReference>
<evidence type="ECO:0000313" key="17">
    <source>
        <dbReference type="WBParaSite" id="ACRNAN_Path_86.g315.t1"/>
    </source>
</evidence>
<evidence type="ECO:0000256" key="11">
    <source>
        <dbReference type="ARBA" id="ARBA00023098"/>
    </source>
</evidence>
<accession>A0A914CCH7</accession>
<evidence type="ECO:0000256" key="3">
    <source>
        <dbReference type="ARBA" id="ARBA00022475"/>
    </source>
</evidence>
<dbReference type="GO" id="GO:0046872">
    <property type="term" value="F:metal ion binding"/>
    <property type="evidence" value="ECO:0007669"/>
    <property type="project" value="UniProtKB-KW"/>
</dbReference>
<evidence type="ECO:0000256" key="4">
    <source>
        <dbReference type="ARBA" id="ARBA00022553"/>
    </source>
</evidence>
<dbReference type="SUPFAM" id="SSF53474">
    <property type="entry name" value="alpha/beta-Hydrolases"/>
    <property type="match status" value="1"/>
</dbReference>
<dbReference type="EC" id="3.1.1.116" evidence="14"/>
<keyword evidence="16" id="KW-1185">Reference proteome</keyword>
<evidence type="ECO:0000259" key="15">
    <source>
        <dbReference type="Pfam" id="PF01764"/>
    </source>
</evidence>
<evidence type="ECO:0000256" key="5">
    <source>
        <dbReference type="ARBA" id="ARBA00022692"/>
    </source>
</evidence>
<dbReference type="InterPro" id="IPR052214">
    <property type="entry name" value="DAG_Lipase-Related"/>
</dbReference>
<evidence type="ECO:0000256" key="10">
    <source>
        <dbReference type="ARBA" id="ARBA00022989"/>
    </source>
</evidence>
<evidence type="ECO:0000256" key="2">
    <source>
        <dbReference type="ARBA" id="ARBA00004651"/>
    </source>
</evidence>
<dbReference type="GO" id="GO:0005737">
    <property type="term" value="C:cytoplasm"/>
    <property type="evidence" value="ECO:0007669"/>
    <property type="project" value="TreeGrafter"/>
</dbReference>
<sequence>MATILMFNPFAMSNINMDSSEERSYWRWQLRLCKVFPDTEMHNAITDIAALLASFFHGSDMVLSDVVAGLLLVAHSPHQKPPPESEDEPSNVIWMKLPESTHEIKRIFDFASAVYGWPIYLITHRGCIPWCRLCRNIIKCRKCRWDKELVIKDNCFMCNTAAFLLGTNTAKSDLVFVSFRNRLYQSPFIVLVDHKSSSIIIAIRGSFSFTDVFTDLMLSDATLGGSVDVDTDDVLFQDKSLDDDGENKRILENLFAKNPDYKLVITGHSLGAGVASLLTLLYKKTYSFIRCYAFSPPGCVISENGISDTEKHVLSIIIGDDVIPRTSYQSLLRLKLAIDREIHSTNLPKYKILAQGLYRLLLKKPCNFVSNKIPSYIQHKYRGIEAESTRVQIRKLLHLNPKEGKVIASFIKHEFIKDIQLTSSMLSDHMLMKVRKVLRKLDENNS</sequence>
<reference evidence="17" key="1">
    <citation type="submission" date="2022-11" db="UniProtKB">
        <authorList>
            <consortium name="WormBaseParasite"/>
        </authorList>
    </citation>
    <scope>IDENTIFICATION</scope>
</reference>
<comment type="catalytic activity">
    <reaction evidence="13">
        <text>a 1,2-diacyl-sn-glycerol + H2O = a 2-acylglycerol + a fatty acid + H(+)</text>
        <dbReference type="Rhea" id="RHEA:33275"/>
        <dbReference type="ChEBI" id="CHEBI:15377"/>
        <dbReference type="ChEBI" id="CHEBI:15378"/>
        <dbReference type="ChEBI" id="CHEBI:17389"/>
        <dbReference type="ChEBI" id="CHEBI:17815"/>
        <dbReference type="ChEBI" id="CHEBI:28868"/>
        <dbReference type="EC" id="3.1.1.116"/>
    </reaction>
    <physiologicalReaction direction="left-to-right" evidence="13">
        <dbReference type="Rhea" id="RHEA:33276"/>
    </physiologicalReaction>
</comment>
<keyword evidence="7" id="KW-0378">Hydrolase</keyword>
<name>A0A914CCH7_9BILA</name>
<keyword evidence="11" id="KW-0443">Lipid metabolism</keyword>
<evidence type="ECO:0000256" key="14">
    <source>
        <dbReference type="ARBA" id="ARBA00026104"/>
    </source>
</evidence>
<dbReference type="Pfam" id="PF01764">
    <property type="entry name" value="Lipase_3"/>
    <property type="match status" value="1"/>
</dbReference>
<evidence type="ECO:0000256" key="1">
    <source>
        <dbReference type="ARBA" id="ARBA00001913"/>
    </source>
</evidence>
<keyword evidence="12" id="KW-0472">Membrane</keyword>
<dbReference type="Proteomes" id="UP000887540">
    <property type="component" value="Unplaced"/>
</dbReference>
<dbReference type="GO" id="GO:0046340">
    <property type="term" value="P:diacylglycerol catabolic process"/>
    <property type="evidence" value="ECO:0007669"/>
    <property type="project" value="TreeGrafter"/>
</dbReference>
<keyword evidence="4" id="KW-0597">Phosphoprotein</keyword>
<evidence type="ECO:0000256" key="12">
    <source>
        <dbReference type="ARBA" id="ARBA00023136"/>
    </source>
</evidence>
<keyword evidence="8" id="KW-0106">Calcium</keyword>
<comment type="subcellular location">
    <subcellularLocation>
        <location evidence="2">Cell membrane</location>
        <topology evidence="2">Multi-pass membrane protein</topology>
    </subcellularLocation>
</comment>
<keyword evidence="10" id="KW-1133">Transmembrane helix</keyword>
<evidence type="ECO:0000256" key="9">
    <source>
        <dbReference type="ARBA" id="ARBA00022963"/>
    </source>
</evidence>